<dbReference type="RefSeq" id="WP_353720670.1">
    <property type="nucleotide sequence ID" value="NZ_CP159289.1"/>
</dbReference>
<protein>
    <submittedName>
        <fullName evidence="2">YfbK domain-containing protein</fullName>
    </submittedName>
</protein>
<dbReference type="EMBL" id="CP159289">
    <property type="protein sequence ID" value="XCH25369.1"/>
    <property type="molecule type" value="Genomic_DNA"/>
</dbReference>
<sequence>MLFDLPVKARSVAFDQCSENLRFASAVAEFGLLLRGSEYRGKATYTDVIRHARGAFGKDEEGYRSEFVQLVKLAQSLDGSRETAEK</sequence>
<accession>A0AAU8FPD5</accession>
<evidence type="ECO:0000259" key="1">
    <source>
        <dbReference type="Pfam" id="PF12034"/>
    </source>
</evidence>
<name>A0AAU8FPD5_9BACT</name>
<proteinExistence type="predicted"/>
<evidence type="ECO:0000313" key="2">
    <source>
        <dbReference type="EMBL" id="XCH25369.1"/>
    </source>
</evidence>
<gene>
    <name evidence="2" type="ORF">ABV298_02760</name>
</gene>
<dbReference type="AlphaFoldDB" id="A0AAU8FPD5"/>
<dbReference type="Pfam" id="PF12034">
    <property type="entry name" value="YfbK_C"/>
    <property type="match status" value="1"/>
</dbReference>
<reference evidence="2" key="1">
    <citation type="submission" date="2024-06" db="EMBL/GenBank/DDBJ databases">
        <title>Sequencing and assembly of the genome of Dyadobacter sp. strain 676, a symbiont of Cyamopsis tetragonoloba.</title>
        <authorList>
            <person name="Guro P."/>
            <person name="Sazanova A."/>
            <person name="Kuznetsova I."/>
            <person name="Belimov A."/>
            <person name="Safronova V."/>
        </authorList>
    </citation>
    <scope>NUCLEOTIDE SEQUENCE</scope>
    <source>
        <strain evidence="2">676</strain>
    </source>
</reference>
<organism evidence="2">
    <name type="scientific">Dyadobacter sp. 676</name>
    <dbReference type="NCBI Taxonomy" id="3088362"/>
    <lineage>
        <taxon>Bacteria</taxon>
        <taxon>Pseudomonadati</taxon>
        <taxon>Bacteroidota</taxon>
        <taxon>Cytophagia</taxon>
        <taxon>Cytophagales</taxon>
        <taxon>Spirosomataceae</taxon>
        <taxon>Dyadobacter</taxon>
    </lineage>
</organism>
<dbReference type="InterPro" id="IPR021908">
    <property type="entry name" value="YfbK_C"/>
</dbReference>
<feature type="domain" description="Uncharacterized protein YfbK C-terminal" evidence="1">
    <location>
        <begin position="3"/>
        <end position="77"/>
    </location>
</feature>